<organism evidence="1 2">
    <name type="scientific">Ciona savignyi</name>
    <name type="common">Pacific transparent sea squirt</name>
    <dbReference type="NCBI Taxonomy" id="51511"/>
    <lineage>
        <taxon>Eukaryota</taxon>
        <taxon>Metazoa</taxon>
        <taxon>Chordata</taxon>
        <taxon>Tunicata</taxon>
        <taxon>Ascidiacea</taxon>
        <taxon>Phlebobranchia</taxon>
        <taxon>Cionidae</taxon>
        <taxon>Ciona</taxon>
    </lineage>
</organism>
<accession>H2Z873</accession>
<reference evidence="2" key="1">
    <citation type="submission" date="2003-08" db="EMBL/GenBank/DDBJ databases">
        <authorList>
            <person name="Birren B."/>
            <person name="Nusbaum C."/>
            <person name="Abebe A."/>
            <person name="Abouelleil A."/>
            <person name="Adekoya E."/>
            <person name="Ait-zahra M."/>
            <person name="Allen N."/>
            <person name="Allen T."/>
            <person name="An P."/>
            <person name="Anderson M."/>
            <person name="Anderson S."/>
            <person name="Arachchi H."/>
            <person name="Armbruster J."/>
            <person name="Bachantsang P."/>
            <person name="Baldwin J."/>
            <person name="Barry A."/>
            <person name="Bayul T."/>
            <person name="Blitshsteyn B."/>
            <person name="Bloom T."/>
            <person name="Blye J."/>
            <person name="Boguslavskiy L."/>
            <person name="Borowsky M."/>
            <person name="Boukhgalter B."/>
            <person name="Brunache A."/>
            <person name="Butler J."/>
            <person name="Calixte N."/>
            <person name="Calvo S."/>
            <person name="Camarata J."/>
            <person name="Campo K."/>
            <person name="Chang J."/>
            <person name="Cheshatsang Y."/>
            <person name="Citroen M."/>
            <person name="Collymore A."/>
            <person name="Considine T."/>
            <person name="Cook A."/>
            <person name="Cooke P."/>
            <person name="Corum B."/>
            <person name="Cuomo C."/>
            <person name="David R."/>
            <person name="Dawoe T."/>
            <person name="Degray S."/>
            <person name="Dodge S."/>
            <person name="Dooley K."/>
            <person name="Dorje P."/>
            <person name="Dorjee K."/>
            <person name="Dorris L."/>
            <person name="Duffey N."/>
            <person name="Dupes A."/>
            <person name="Elkins T."/>
            <person name="Engels R."/>
            <person name="Erickson J."/>
            <person name="Farina A."/>
            <person name="Faro S."/>
            <person name="Ferreira P."/>
            <person name="Fischer H."/>
            <person name="Fitzgerald M."/>
            <person name="Foley K."/>
            <person name="Gage D."/>
            <person name="Galagan J."/>
            <person name="Gearin G."/>
            <person name="Gnerre S."/>
            <person name="Gnirke A."/>
            <person name="Goyette A."/>
            <person name="Graham J."/>
            <person name="Grandbois E."/>
            <person name="Gyaltsen K."/>
            <person name="Hafez N."/>
            <person name="Hagopian D."/>
            <person name="Hagos B."/>
            <person name="Hall J."/>
            <person name="Hatcher B."/>
            <person name="Heller A."/>
            <person name="Higgins H."/>
            <person name="Honan T."/>
            <person name="Horn A."/>
            <person name="Houde N."/>
            <person name="Hughes L."/>
            <person name="Hulme W."/>
            <person name="Husby E."/>
            <person name="Iliev I."/>
            <person name="Jaffe D."/>
            <person name="Jones C."/>
            <person name="Kamal M."/>
            <person name="Kamat A."/>
            <person name="Kamvysselis M."/>
            <person name="Karlsson E."/>
            <person name="Kells C."/>
            <person name="Kieu A."/>
            <person name="Kisner P."/>
            <person name="Kodira C."/>
            <person name="Kulbokas E."/>
            <person name="Labutti K."/>
            <person name="Lama D."/>
            <person name="Landers T."/>
            <person name="Leger J."/>
            <person name="Levine S."/>
            <person name="Lewis D."/>
            <person name="Lewis T."/>
            <person name="Lindblad-toh K."/>
            <person name="Liu X."/>
            <person name="Lokyitsang T."/>
            <person name="Lokyitsang Y."/>
            <person name="Lucien O."/>
            <person name="Lui A."/>
            <person name="Ma L.J."/>
            <person name="Mabbitt R."/>
            <person name="Macdonald J."/>
            <person name="Maclean C."/>
            <person name="Major J."/>
            <person name="Manning J."/>
            <person name="Marabella R."/>
            <person name="Maru K."/>
            <person name="Matthews C."/>
            <person name="Mauceli E."/>
            <person name="Mccarthy M."/>
            <person name="Mcdonough S."/>
            <person name="Mcghee T."/>
            <person name="Meldrim J."/>
            <person name="Meneus L."/>
            <person name="Mesirov J."/>
            <person name="Mihalev A."/>
            <person name="Mihova T."/>
            <person name="Mikkelsen T."/>
            <person name="Mlenga V."/>
            <person name="Moru K."/>
            <person name="Mozes J."/>
            <person name="Mulrain L."/>
            <person name="Munson G."/>
            <person name="Naylor J."/>
            <person name="Newes C."/>
            <person name="Nguyen C."/>
            <person name="Nguyen N."/>
            <person name="Nguyen T."/>
            <person name="Nicol R."/>
            <person name="Nielsen C."/>
            <person name="Nizzari M."/>
            <person name="Norbu C."/>
            <person name="Norbu N."/>
            <person name="O'donnell P."/>
            <person name="Okoawo O."/>
            <person name="O'leary S."/>
            <person name="Omotosho B."/>
            <person name="O'neill K."/>
            <person name="Osman S."/>
            <person name="Parker S."/>
            <person name="Perrin D."/>
            <person name="Phunkhang P."/>
            <person name="Piqani B."/>
            <person name="Purcell S."/>
            <person name="Rachupka T."/>
            <person name="Ramasamy U."/>
            <person name="Rameau R."/>
            <person name="Ray V."/>
            <person name="Raymond C."/>
            <person name="Retta R."/>
            <person name="Richardson S."/>
            <person name="Rise C."/>
            <person name="Rodriguez J."/>
            <person name="Rogers J."/>
            <person name="Rogov P."/>
            <person name="Rutman M."/>
            <person name="Schupbach R."/>
            <person name="Seaman C."/>
            <person name="Settipalli S."/>
            <person name="Sharpe T."/>
            <person name="Sheridan J."/>
            <person name="Sherpa N."/>
            <person name="Shi J."/>
            <person name="Smirnov S."/>
            <person name="Smith C."/>
            <person name="Sougnez C."/>
            <person name="Spencer B."/>
            <person name="Stalker J."/>
            <person name="Stange-thomann N."/>
            <person name="Stavropoulos S."/>
            <person name="Stetson K."/>
            <person name="Stone C."/>
            <person name="Stone S."/>
            <person name="Stubbs M."/>
            <person name="Talamas J."/>
            <person name="Tchuinga P."/>
            <person name="Tenzing P."/>
            <person name="Tesfaye S."/>
            <person name="Theodore J."/>
            <person name="Thoulutsang Y."/>
            <person name="Topham K."/>
            <person name="Towey S."/>
            <person name="Tsamla T."/>
            <person name="Tsomo N."/>
            <person name="Vallee D."/>
            <person name="Vassiliev H."/>
            <person name="Venkataraman V."/>
            <person name="Vinson J."/>
            <person name="Vo A."/>
            <person name="Wade C."/>
            <person name="Wang S."/>
            <person name="Wangchuk T."/>
            <person name="Wangdi T."/>
            <person name="Whittaker C."/>
            <person name="Wilkinson J."/>
            <person name="Wu Y."/>
            <person name="Wyman D."/>
            <person name="Yadav S."/>
            <person name="Yang S."/>
            <person name="Yang X."/>
            <person name="Yeager S."/>
            <person name="Yee E."/>
            <person name="Young G."/>
            <person name="Zainoun J."/>
            <person name="Zembeck L."/>
            <person name="Zimmer A."/>
            <person name="Zody M."/>
            <person name="Lander E."/>
        </authorList>
    </citation>
    <scope>NUCLEOTIDE SEQUENCE [LARGE SCALE GENOMIC DNA]</scope>
</reference>
<reference evidence="1" key="2">
    <citation type="submission" date="2025-08" db="UniProtKB">
        <authorList>
            <consortium name="Ensembl"/>
        </authorList>
    </citation>
    <scope>IDENTIFICATION</scope>
</reference>
<dbReference type="Proteomes" id="UP000007875">
    <property type="component" value="Unassembled WGS sequence"/>
</dbReference>
<name>H2Z873_CIOSA</name>
<evidence type="ECO:0000313" key="1">
    <source>
        <dbReference type="Ensembl" id="ENSCSAVP00000013785.1"/>
    </source>
</evidence>
<evidence type="ECO:0000313" key="2">
    <source>
        <dbReference type="Proteomes" id="UP000007875"/>
    </source>
</evidence>
<dbReference type="InParanoid" id="H2Z873"/>
<protein>
    <submittedName>
        <fullName evidence="1">Uncharacterized protein</fullName>
    </submittedName>
</protein>
<keyword evidence="2" id="KW-1185">Reference proteome</keyword>
<dbReference type="Ensembl" id="ENSCSAVT00000013944.1">
    <property type="protein sequence ID" value="ENSCSAVP00000013785.1"/>
    <property type="gene ID" value="ENSCSAVG00000008087.1"/>
</dbReference>
<dbReference type="AlphaFoldDB" id="H2Z873"/>
<reference evidence="1" key="3">
    <citation type="submission" date="2025-09" db="UniProtKB">
        <authorList>
            <consortium name="Ensembl"/>
        </authorList>
    </citation>
    <scope>IDENTIFICATION</scope>
</reference>
<dbReference type="HOGENOM" id="CLU_1643104_0_0_1"/>
<sequence length="161" mass="18061">MASPNIFMIPGRLTSDESSEFFLLSSAVFWRIEERSEALLLPLRSLDDERGLYLRKLKNNLRAEDDRLSRFGVANASPFLCFRLLMRPLRVAAVCLISPTAGAGDAGRLRFVENFLKLPLVLLPLKLVRRRGVLGDEVIELFVSSSSPASFIPKLNLKIKS</sequence>
<proteinExistence type="predicted"/>